<dbReference type="SMART" id="SM00389">
    <property type="entry name" value="HOX"/>
    <property type="match status" value="1"/>
</dbReference>
<keyword evidence="3 6" id="KW-0238">DNA-binding</keyword>
<name>A0A026WD98_OOCBI</name>
<keyword evidence="4 6" id="KW-0371">Homeobox</keyword>
<protein>
    <submittedName>
        <fullName evidence="10">T-cell leukemia homeobox protein</fullName>
    </submittedName>
</protein>
<evidence type="ECO:0000256" key="8">
    <source>
        <dbReference type="SAM" id="MobiDB-lite"/>
    </source>
</evidence>
<dbReference type="GO" id="GO:0000978">
    <property type="term" value="F:RNA polymerase II cis-regulatory region sequence-specific DNA binding"/>
    <property type="evidence" value="ECO:0007669"/>
    <property type="project" value="TreeGrafter"/>
</dbReference>
<dbReference type="InterPro" id="IPR001356">
    <property type="entry name" value="HD"/>
</dbReference>
<evidence type="ECO:0000256" key="1">
    <source>
        <dbReference type="ARBA" id="ARBA00004123"/>
    </source>
</evidence>
<dbReference type="Proteomes" id="UP000053097">
    <property type="component" value="Unassembled WGS sequence"/>
</dbReference>
<feature type="compositionally biased region" description="Pro residues" evidence="8">
    <location>
        <begin position="398"/>
        <end position="409"/>
    </location>
</feature>
<sequence length="409" mass="44258">MSEHGDSDMDATEEINVDDSDSRSCSPRNYAGHDGRHVSQDASECSTSPPPSQTGARTLSNDSPRSHPFSISRLLGESGVQNPKSPSSEEPDSDKERKWSWEEGNNNNNNNSQAPSGGVLDDGRRSWGHDAEEKLSEKDDDDSAPDTRANSSSSIHCASAADLLAPFRLFPAGTGLIYTGGGVIRVPAHRPPGTNGAPTGALPAQALIPPWSLQALQHSQQQAAAAGLHRASILANLAAHPLQAHPHLKDRLAVAGAFPRRIGHPYQNRTPPKRKKPRTSFTRLQIAELEKRFHKQKYLASAERAALAKSLKMTDAQVKTWFQNRRTKWRRQTAEEREAERQATNRLMLSLQAEALGKVAYPATVSGHPGGTPVSSLDRPQASATALTHPVGQWASPYGPPQPLAEPIC</sequence>
<dbReference type="InterPro" id="IPR042247">
    <property type="entry name" value="TLX1/2/3"/>
</dbReference>
<keyword evidence="5 6" id="KW-0539">Nucleus</keyword>
<dbReference type="CDD" id="cd00086">
    <property type="entry name" value="homeodomain"/>
    <property type="match status" value="1"/>
</dbReference>
<dbReference type="SUPFAM" id="SSF46689">
    <property type="entry name" value="Homeodomain-like"/>
    <property type="match status" value="1"/>
</dbReference>
<proteinExistence type="predicted"/>
<feature type="region of interest" description="Disordered" evidence="8">
    <location>
        <begin position="367"/>
        <end position="409"/>
    </location>
</feature>
<evidence type="ECO:0000259" key="9">
    <source>
        <dbReference type="PROSITE" id="PS50071"/>
    </source>
</evidence>
<dbReference type="PANTHER" id="PTHR45921:SF6">
    <property type="entry name" value="C15"/>
    <property type="match status" value="1"/>
</dbReference>
<evidence type="ECO:0000256" key="3">
    <source>
        <dbReference type="ARBA" id="ARBA00023125"/>
    </source>
</evidence>
<dbReference type="FunFam" id="1.10.10.60:FF:000040">
    <property type="entry name" value="T-cell leukemia homeobox protein 3"/>
    <property type="match status" value="1"/>
</dbReference>
<evidence type="ECO:0000256" key="4">
    <source>
        <dbReference type="ARBA" id="ARBA00023155"/>
    </source>
</evidence>
<dbReference type="PROSITE" id="PS50071">
    <property type="entry name" value="HOMEOBOX_2"/>
    <property type="match status" value="1"/>
</dbReference>
<dbReference type="InterPro" id="IPR017970">
    <property type="entry name" value="Homeobox_CS"/>
</dbReference>
<feature type="compositionally biased region" description="Acidic residues" evidence="8">
    <location>
        <begin position="8"/>
        <end position="19"/>
    </location>
</feature>
<dbReference type="STRING" id="2015173.A0A026WD98"/>
<evidence type="ECO:0000256" key="6">
    <source>
        <dbReference type="PROSITE-ProRule" id="PRU00108"/>
    </source>
</evidence>
<dbReference type="OMA" id="ERKWSWE"/>
<dbReference type="GO" id="GO:0000981">
    <property type="term" value="F:DNA-binding transcription factor activity, RNA polymerase II-specific"/>
    <property type="evidence" value="ECO:0007669"/>
    <property type="project" value="InterPro"/>
</dbReference>
<feature type="region of interest" description="Disordered" evidence="8">
    <location>
        <begin position="1"/>
        <end position="154"/>
    </location>
</feature>
<dbReference type="Pfam" id="PF00046">
    <property type="entry name" value="Homeodomain"/>
    <property type="match status" value="1"/>
</dbReference>
<evidence type="ECO:0000256" key="5">
    <source>
        <dbReference type="ARBA" id="ARBA00023242"/>
    </source>
</evidence>
<evidence type="ECO:0000313" key="11">
    <source>
        <dbReference type="Proteomes" id="UP000053097"/>
    </source>
</evidence>
<organism evidence="10 11">
    <name type="scientific">Ooceraea biroi</name>
    <name type="common">Clonal raider ant</name>
    <name type="synonym">Cerapachys biroi</name>
    <dbReference type="NCBI Taxonomy" id="2015173"/>
    <lineage>
        <taxon>Eukaryota</taxon>
        <taxon>Metazoa</taxon>
        <taxon>Ecdysozoa</taxon>
        <taxon>Arthropoda</taxon>
        <taxon>Hexapoda</taxon>
        <taxon>Insecta</taxon>
        <taxon>Pterygota</taxon>
        <taxon>Neoptera</taxon>
        <taxon>Endopterygota</taxon>
        <taxon>Hymenoptera</taxon>
        <taxon>Apocrita</taxon>
        <taxon>Aculeata</taxon>
        <taxon>Formicoidea</taxon>
        <taxon>Formicidae</taxon>
        <taxon>Dorylinae</taxon>
        <taxon>Ooceraea</taxon>
    </lineage>
</organism>
<keyword evidence="11" id="KW-1185">Reference proteome</keyword>
<evidence type="ECO:0000256" key="2">
    <source>
        <dbReference type="ARBA" id="ARBA00022473"/>
    </source>
</evidence>
<comment type="subcellular location">
    <subcellularLocation>
        <location evidence="1 6 7">Nucleus</location>
    </subcellularLocation>
</comment>
<dbReference type="PROSITE" id="PS00027">
    <property type="entry name" value="HOMEOBOX_1"/>
    <property type="match status" value="1"/>
</dbReference>
<feature type="domain" description="Homeobox" evidence="9">
    <location>
        <begin position="272"/>
        <end position="332"/>
    </location>
</feature>
<dbReference type="AlphaFoldDB" id="A0A026WD98"/>
<dbReference type="GO" id="GO:0048513">
    <property type="term" value="P:animal organ development"/>
    <property type="evidence" value="ECO:0007669"/>
    <property type="project" value="TreeGrafter"/>
</dbReference>
<evidence type="ECO:0000256" key="7">
    <source>
        <dbReference type="RuleBase" id="RU000682"/>
    </source>
</evidence>
<evidence type="ECO:0000313" key="10">
    <source>
        <dbReference type="EMBL" id="EZA54042.1"/>
    </source>
</evidence>
<dbReference type="GO" id="GO:0005634">
    <property type="term" value="C:nucleus"/>
    <property type="evidence" value="ECO:0007669"/>
    <property type="project" value="UniProtKB-SubCell"/>
</dbReference>
<dbReference type="InterPro" id="IPR009057">
    <property type="entry name" value="Homeodomain-like_sf"/>
</dbReference>
<feature type="DNA-binding region" description="Homeobox" evidence="6">
    <location>
        <begin position="274"/>
        <end position="333"/>
    </location>
</feature>
<gene>
    <name evidence="10" type="ORF">X777_05891</name>
</gene>
<keyword evidence="2" id="KW-0217">Developmental protein</keyword>
<accession>A0A026WD98</accession>
<dbReference type="EMBL" id="KK107260">
    <property type="protein sequence ID" value="EZA54042.1"/>
    <property type="molecule type" value="Genomic_DNA"/>
</dbReference>
<feature type="compositionally biased region" description="Basic and acidic residues" evidence="8">
    <location>
        <begin position="121"/>
        <end position="137"/>
    </location>
</feature>
<reference evidence="10 11" key="1">
    <citation type="journal article" date="2014" name="Curr. Biol.">
        <title>The genome of the clonal raider ant Cerapachys biroi.</title>
        <authorList>
            <person name="Oxley P.R."/>
            <person name="Ji L."/>
            <person name="Fetter-Pruneda I."/>
            <person name="McKenzie S.K."/>
            <person name="Li C."/>
            <person name="Hu H."/>
            <person name="Zhang G."/>
            <person name="Kronauer D.J."/>
        </authorList>
    </citation>
    <scope>NUCLEOTIDE SEQUENCE [LARGE SCALE GENOMIC DNA]</scope>
</reference>
<dbReference type="OrthoDB" id="6159439at2759"/>
<dbReference type="Gene3D" id="1.10.10.60">
    <property type="entry name" value="Homeodomain-like"/>
    <property type="match status" value="1"/>
</dbReference>
<dbReference type="PANTHER" id="PTHR45921">
    <property type="entry name" value="IP01054P"/>
    <property type="match status" value="1"/>
</dbReference>
<feature type="compositionally biased region" description="Polar residues" evidence="8">
    <location>
        <begin position="40"/>
        <end position="63"/>
    </location>
</feature>